<dbReference type="AlphaFoldDB" id="A0A8J4A0E2"/>
<dbReference type="InterPro" id="IPR002201">
    <property type="entry name" value="Glyco_trans_9"/>
</dbReference>
<dbReference type="Gene3D" id="3.40.50.2000">
    <property type="entry name" value="Glycogen Phosphorylase B"/>
    <property type="match status" value="2"/>
</dbReference>
<organism evidence="4 5">
    <name type="scientific">Virgisporangium ochraceum</name>
    <dbReference type="NCBI Taxonomy" id="65505"/>
    <lineage>
        <taxon>Bacteria</taxon>
        <taxon>Bacillati</taxon>
        <taxon>Actinomycetota</taxon>
        <taxon>Actinomycetes</taxon>
        <taxon>Micromonosporales</taxon>
        <taxon>Micromonosporaceae</taxon>
        <taxon>Virgisporangium</taxon>
    </lineage>
</organism>
<evidence type="ECO:0008006" key="6">
    <source>
        <dbReference type="Google" id="ProtNLM"/>
    </source>
</evidence>
<gene>
    <name evidence="4" type="ORF">Voc01_084160</name>
</gene>
<evidence type="ECO:0000256" key="1">
    <source>
        <dbReference type="ARBA" id="ARBA00022676"/>
    </source>
</evidence>
<keyword evidence="5" id="KW-1185">Reference proteome</keyword>
<dbReference type="GO" id="GO:0005829">
    <property type="term" value="C:cytosol"/>
    <property type="evidence" value="ECO:0007669"/>
    <property type="project" value="TreeGrafter"/>
</dbReference>
<dbReference type="GO" id="GO:0009244">
    <property type="term" value="P:lipopolysaccharide core region biosynthetic process"/>
    <property type="evidence" value="ECO:0007669"/>
    <property type="project" value="TreeGrafter"/>
</dbReference>
<dbReference type="RefSeq" id="WP_203933327.1">
    <property type="nucleotide sequence ID" value="NZ_BOPH01000117.1"/>
</dbReference>
<feature type="region of interest" description="Disordered" evidence="3">
    <location>
        <begin position="247"/>
        <end position="275"/>
    </location>
</feature>
<dbReference type="EMBL" id="BOPH01000117">
    <property type="protein sequence ID" value="GIJ73499.1"/>
    <property type="molecule type" value="Genomic_DNA"/>
</dbReference>
<proteinExistence type="predicted"/>
<dbReference type="GO" id="GO:0008713">
    <property type="term" value="F:ADP-heptose-lipopolysaccharide heptosyltransferase activity"/>
    <property type="evidence" value="ECO:0007669"/>
    <property type="project" value="TreeGrafter"/>
</dbReference>
<dbReference type="InterPro" id="IPR051199">
    <property type="entry name" value="LPS_LOS_Heptosyltrfase"/>
</dbReference>
<evidence type="ECO:0000313" key="5">
    <source>
        <dbReference type="Proteomes" id="UP000635606"/>
    </source>
</evidence>
<comment type="caution">
    <text evidence="4">The sequence shown here is derived from an EMBL/GenBank/DDBJ whole genome shotgun (WGS) entry which is preliminary data.</text>
</comment>
<evidence type="ECO:0000256" key="3">
    <source>
        <dbReference type="SAM" id="MobiDB-lite"/>
    </source>
</evidence>
<protein>
    <recommendedName>
        <fullName evidence="6">Glycosyl transferase family 9</fullName>
    </recommendedName>
</protein>
<dbReference type="PANTHER" id="PTHR30160">
    <property type="entry name" value="TETRAACYLDISACCHARIDE 4'-KINASE-RELATED"/>
    <property type="match status" value="1"/>
</dbReference>
<keyword evidence="2" id="KW-0808">Transferase</keyword>
<accession>A0A8J4A0E2</accession>
<dbReference type="SUPFAM" id="SSF53756">
    <property type="entry name" value="UDP-Glycosyltransferase/glycogen phosphorylase"/>
    <property type="match status" value="1"/>
</dbReference>
<evidence type="ECO:0000256" key="2">
    <source>
        <dbReference type="ARBA" id="ARBA00022679"/>
    </source>
</evidence>
<name>A0A8J4A0E2_9ACTN</name>
<evidence type="ECO:0000313" key="4">
    <source>
        <dbReference type="EMBL" id="GIJ73499.1"/>
    </source>
</evidence>
<keyword evidence="1" id="KW-0328">Glycosyltransferase</keyword>
<dbReference type="Pfam" id="PF01075">
    <property type="entry name" value="Glyco_transf_9"/>
    <property type="match status" value="1"/>
</dbReference>
<dbReference type="Proteomes" id="UP000635606">
    <property type="component" value="Unassembled WGS sequence"/>
</dbReference>
<reference evidence="4" key="1">
    <citation type="submission" date="2021-01" db="EMBL/GenBank/DDBJ databases">
        <title>Whole genome shotgun sequence of Virgisporangium ochraceum NBRC 16418.</title>
        <authorList>
            <person name="Komaki H."/>
            <person name="Tamura T."/>
        </authorList>
    </citation>
    <scope>NUCLEOTIDE SEQUENCE</scope>
    <source>
        <strain evidence="4">NBRC 16418</strain>
    </source>
</reference>
<dbReference type="PANTHER" id="PTHR30160:SF1">
    <property type="entry name" value="LIPOPOLYSACCHARIDE 1,2-N-ACETYLGLUCOSAMINETRANSFERASE-RELATED"/>
    <property type="match status" value="1"/>
</dbReference>
<sequence>MILALRALGVGDLLTGVPALRALRAAFPDGKLVLAAPAWLAPLVPLIGGVDRLLDVPDLAWRGRLPPPAVAVNLHGRGPQSHRLLVSLNPARLLAFGPDGPQWRDGEHEVRRWCRMLRWYGIPADPTDLALPRPPCMSAGVTVVHVGAKAPERRWPPDRFAAVARVLAARGHRVVVTGNAAERAAADRVAAGLSGTRVLAGTTDLGALAALVANARLVISGDTGVGHLATAFGTPSVLLFGPVPPHEWGPPPDRRQHQALWAGPRSPGPPGAVHPALAELTPADVLRAVDRTVSRVP</sequence>
<dbReference type="CDD" id="cd03789">
    <property type="entry name" value="GT9_LPS_heptosyltransferase"/>
    <property type="match status" value="1"/>
</dbReference>